<evidence type="ECO:0000256" key="5">
    <source>
        <dbReference type="SAM" id="Phobius"/>
    </source>
</evidence>
<protein>
    <recommendedName>
        <fullName evidence="6">PDZ domain-containing protein</fullName>
    </recommendedName>
</protein>
<dbReference type="InterPro" id="IPR036034">
    <property type="entry name" value="PDZ_sf"/>
</dbReference>
<evidence type="ECO:0000256" key="2">
    <source>
        <dbReference type="ARBA" id="ARBA00022670"/>
    </source>
</evidence>
<evidence type="ECO:0000313" key="8">
    <source>
        <dbReference type="Proteomes" id="UP000003011"/>
    </source>
</evidence>
<keyword evidence="3" id="KW-0378">Hydrolase</keyword>
<dbReference type="Pfam" id="PF13365">
    <property type="entry name" value="Trypsin_2"/>
    <property type="match status" value="1"/>
</dbReference>
<evidence type="ECO:0000313" key="7">
    <source>
        <dbReference type="EMBL" id="EHI55203.1"/>
    </source>
</evidence>
<feature type="region of interest" description="Disordered" evidence="4">
    <location>
        <begin position="71"/>
        <end position="119"/>
    </location>
</feature>
<keyword evidence="5" id="KW-1133">Transmembrane helix</keyword>
<reference evidence="7 8" key="1">
    <citation type="submission" date="2011-08" db="EMBL/GenBank/DDBJ databases">
        <title>The Genome Sequence of Johnsonella ignava ATCC 51276.</title>
        <authorList>
            <consortium name="The Broad Institute Genome Sequencing Platform"/>
            <person name="Earl A."/>
            <person name="Ward D."/>
            <person name="Feldgarden M."/>
            <person name="Gevers D."/>
            <person name="Izard J."/>
            <person name="Blanton J.M."/>
            <person name="Baranova O.V."/>
            <person name="Dewhirst F.E."/>
            <person name="Young S.K."/>
            <person name="Zeng Q."/>
            <person name="Gargeya S."/>
            <person name="Fitzgerald M."/>
            <person name="Haas B."/>
            <person name="Abouelleil A."/>
            <person name="Alvarado L."/>
            <person name="Arachchi H.M."/>
            <person name="Berlin A."/>
            <person name="Brown A."/>
            <person name="Chapman S.B."/>
            <person name="Chen Z."/>
            <person name="Dunbar C."/>
            <person name="Freedman E."/>
            <person name="Gearin G."/>
            <person name="Gellesch M."/>
            <person name="Goldberg J."/>
            <person name="Griggs A."/>
            <person name="Gujja S."/>
            <person name="Heiman D."/>
            <person name="Howarth C."/>
            <person name="Larson L."/>
            <person name="Lui A."/>
            <person name="MacDonald P.J.P."/>
            <person name="Montmayeur A."/>
            <person name="Murphy C."/>
            <person name="Neiman D."/>
            <person name="Pearson M."/>
            <person name="Priest M."/>
            <person name="Roberts A."/>
            <person name="Saif S."/>
            <person name="Shea T."/>
            <person name="Shenoy N."/>
            <person name="Sisk P."/>
            <person name="Stolte C."/>
            <person name="Sykes S."/>
            <person name="Wortman J."/>
            <person name="Nusbaum C."/>
            <person name="Birren B."/>
        </authorList>
    </citation>
    <scope>NUCLEOTIDE SEQUENCE [LARGE SCALE GENOMIC DNA]</scope>
    <source>
        <strain evidence="7 8">ATCC 51276</strain>
    </source>
</reference>
<name>G5GJ78_9FIRM</name>
<dbReference type="InterPro" id="IPR009003">
    <property type="entry name" value="Peptidase_S1_PA"/>
</dbReference>
<comment type="caution">
    <text evidence="7">The sequence shown here is derived from an EMBL/GenBank/DDBJ whole genome shotgun (WGS) entry which is preliminary data.</text>
</comment>
<evidence type="ECO:0000256" key="1">
    <source>
        <dbReference type="ARBA" id="ARBA00010541"/>
    </source>
</evidence>
<organism evidence="7 8">
    <name type="scientific">Johnsonella ignava ATCC 51276</name>
    <dbReference type="NCBI Taxonomy" id="679200"/>
    <lineage>
        <taxon>Bacteria</taxon>
        <taxon>Bacillati</taxon>
        <taxon>Bacillota</taxon>
        <taxon>Clostridia</taxon>
        <taxon>Lachnospirales</taxon>
        <taxon>Lachnospiraceae</taxon>
        <taxon>Johnsonella</taxon>
    </lineage>
</organism>
<dbReference type="PROSITE" id="PS50106">
    <property type="entry name" value="PDZ"/>
    <property type="match status" value="1"/>
</dbReference>
<sequence>MSESNNTKKDRKKEFIHENIVNRGGKKGKGNVLRHFALIACSAVVFGLIAAATFVFSEPIVRNHFKQKDSRQYQSISIPKDDPENNSTSENDVASDSSALDTLPESGSVKETEVSKEGKPVEELVESAFASHEYTSDDVKRIYSRLDEVCRKLDNSLVAVDSVKNTRDWFNNPVEKEGHYSGIVFTKTQTEIGILCPAEALGEADLIKVSFNDAGENNARLRAVDKISGLAVIYVPVEDIDSKVLETIEPATLGNSYLTARGNVVMAIGSPLGISRSTSYGYISHIAKDISVTDGNARLFYSDLKTDAQAGSFLINLDAEVIAWVTDKYKDLNSDNISTAYAISDYKELIEKMVNGNPVQYIGIEAVNVSKKMKDTGMPEGIYVGAVTPGSPVYDSGIQPGDIIKALNEQEISNINTYQKILGQLQIGSDAVITVMRNNGKDEYKELKFNIKVGERLLRKEN</sequence>
<dbReference type="EMBL" id="ACZL01000026">
    <property type="protein sequence ID" value="EHI55203.1"/>
    <property type="molecule type" value="Genomic_DNA"/>
</dbReference>
<dbReference type="InterPro" id="IPR001478">
    <property type="entry name" value="PDZ"/>
</dbReference>
<dbReference type="SUPFAM" id="SSF50494">
    <property type="entry name" value="Trypsin-like serine proteases"/>
    <property type="match status" value="1"/>
</dbReference>
<dbReference type="Gene3D" id="2.30.42.10">
    <property type="match status" value="1"/>
</dbReference>
<evidence type="ECO:0000256" key="4">
    <source>
        <dbReference type="SAM" id="MobiDB-lite"/>
    </source>
</evidence>
<dbReference type="InterPro" id="IPR001940">
    <property type="entry name" value="Peptidase_S1C"/>
</dbReference>
<dbReference type="OrthoDB" id="1765023at2"/>
<feature type="domain" description="PDZ" evidence="6">
    <location>
        <begin position="347"/>
        <end position="439"/>
    </location>
</feature>
<dbReference type="PRINTS" id="PR00834">
    <property type="entry name" value="PROTEASES2C"/>
</dbReference>
<dbReference type="SUPFAM" id="SSF50156">
    <property type="entry name" value="PDZ domain-like"/>
    <property type="match status" value="1"/>
</dbReference>
<feature type="compositionally biased region" description="Basic and acidic residues" evidence="4">
    <location>
        <begin position="108"/>
        <end position="119"/>
    </location>
</feature>
<keyword evidence="5" id="KW-0472">Membrane</keyword>
<dbReference type="Pfam" id="PF13180">
    <property type="entry name" value="PDZ_2"/>
    <property type="match status" value="1"/>
</dbReference>
<comment type="similarity">
    <text evidence="1">Belongs to the peptidase S1C family.</text>
</comment>
<feature type="transmembrane region" description="Helical" evidence="5">
    <location>
        <begin position="36"/>
        <end position="56"/>
    </location>
</feature>
<dbReference type="HOGENOM" id="CLU_020120_5_0_9"/>
<feature type="compositionally biased region" description="Polar residues" evidence="4">
    <location>
        <begin position="85"/>
        <end position="100"/>
    </location>
</feature>
<accession>G5GJ78</accession>
<gene>
    <name evidence="7" type="ORF">HMPREF9333_01618</name>
</gene>
<evidence type="ECO:0000259" key="6">
    <source>
        <dbReference type="PROSITE" id="PS50106"/>
    </source>
</evidence>
<evidence type="ECO:0000256" key="3">
    <source>
        <dbReference type="ARBA" id="ARBA00022801"/>
    </source>
</evidence>
<dbReference type="PANTHER" id="PTHR22939:SF129">
    <property type="entry name" value="SERINE PROTEASE HTRA2, MITOCHONDRIAL"/>
    <property type="match status" value="1"/>
</dbReference>
<dbReference type="GO" id="GO:0004252">
    <property type="term" value="F:serine-type endopeptidase activity"/>
    <property type="evidence" value="ECO:0007669"/>
    <property type="project" value="InterPro"/>
</dbReference>
<dbReference type="PANTHER" id="PTHR22939">
    <property type="entry name" value="SERINE PROTEASE FAMILY S1C HTRA-RELATED"/>
    <property type="match status" value="1"/>
</dbReference>
<proteinExistence type="inferred from homology"/>
<dbReference type="RefSeq" id="WP_005541382.1">
    <property type="nucleotide sequence ID" value="NZ_JH378834.1"/>
</dbReference>
<dbReference type="eggNOG" id="COG0265">
    <property type="taxonomic scope" value="Bacteria"/>
</dbReference>
<dbReference type="STRING" id="679200.HMPREF9333_01618"/>
<dbReference type="GO" id="GO:0006508">
    <property type="term" value="P:proteolysis"/>
    <property type="evidence" value="ECO:0007669"/>
    <property type="project" value="UniProtKB-KW"/>
</dbReference>
<dbReference type="Gene3D" id="2.40.10.120">
    <property type="match status" value="1"/>
</dbReference>
<keyword evidence="2" id="KW-0645">Protease</keyword>
<keyword evidence="5" id="KW-0812">Transmembrane</keyword>
<dbReference type="Proteomes" id="UP000003011">
    <property type="component" value="Unassembled WGS sequence"/>
</dbReference>
<dbReference type="AlphaFoldDB" id="G5GJ78"/>
<dbReference type="SMART" id="SM00228">
    <property type="entry name" value="PDZ"/>
    <property type="match status" value="1"/>
</dbReference>
<keyword evidence="8" id="KW-1185">Reference proteome</keyword>